<dbReference type="PROSITE" id="PS51294">
    <property type="entry name" value="HTH_MYB"/>
    <property type="match status" value="1"/>
</dbReference>
<feature type="domain" description="Myb-like" evidence="1">
    <location>
        <begin position="12"/>
        <end position="66"/>
    </location>
</feature>
<dbReference type="AlphaFoldDB" id="A0A6B2LV33"/>
<evidence type="ECO:0000259" key="2">
    <source>
        <dbReference type="PROSITE" id="PS51294"/>
    </source>
</evidence>
<dbReference type="InterPro" id="IPR017930">
    <property type="entry name" value="Myb_dom"/>
</dbReference>
<dbReference type="EMBL" id="GIBP01011838">
    <property type="protein sequence ID" value="NDV40807.1"/>
    <property type="molecule type" value="Transcribed_RNA"/>
</dbReference>
<accession>A0A6B2LV33</accession>
<dbReference type="Gene3D" id="1.10.246.220">
    <property type="match status" value="1"/>
</dbReference>
<dbReference type="PANTHER" id="PTHR46833">
    <property type="entry name" value="TELOMERIC REPEAT-BINDING FACTOR 2 TERF2"/>
    <property type="match status" value="1"/>
</dbReference>
<dbReference type="SMART" id="SM00717">
    <property type="entry name" value="SANT"/>
    <property type="match status" value="1"/>
</dbReference>
<dbReference type="GO" id="GO:0005634">
    <property type="term" value="C:nucleus"/>
    <property type="evidence" value="ECO:0007669"/>
    <property type="project" value="InterPro"/>
</dbReference>
<dbReference type="InterPro" id="IPR009057">
    <property type="entry name" value="Homeodomain-like_sf"/>
</dbReference>
<organism evidence="3">
    <name type="scientific">Arcella intermedia</name>
    <dbReference type="NCBI Taxonomy" id="1963864"/>
    <lineage>
        <taxon>Eukaryota</taxon>
        <taxon>Amoebozoa</taxon>
        <taxon>Tubulinea</taxon>
        <taxon>Elardia</taxon>
        <taxon>Arcellinida</taxon>
        <taxon>Sphaerothecina</taxon>
        <taxon>Arcellidae</taxon>
        <taxon>Arcella</taxon>
    </lineage>
</organism>
<dbReference type="GO" id="GO:0031848">
    <property type="term" value="P:protection from non-homologous end joining at telomere"/>
    <property type="evidence" value="ECO:0007669"/>
    <property type="project" value="InterPro"/>
</dbReference>
<sequence>MTSTTSTKKLKTSTGERLTWTEHEVKQLEKGVAVYGVGHWAEILKAYKFLPERTSVSLKDKWRNLSKKQRSQTKFKPFL</sequence>
<dbReference type="Pfam" id="PF00249">
    <property type="entry name" value="Myb_DNA-binding"/>
    <property type="match status" value="1"/>
</dbReference>
<protein>
    <submittedName>
        <fullName evidence="3">Uncharacterized protein</fullName>
    </submittedName>
</protein>
<dbReference type="GO" id="GO:0000781">
    <property type="term" value="C:chromosome, telomeric region"/>
    <property type="evidence" value="ECO:0007669"/>
    <property type="project" value="InterPro"/>
</dbReference>
<feature type="domain" description="HTH myb-type" evidence="2">
    <location>
        <begin position="17"/>
        <end position="70"/>
    </location>
</feature>
<reference evidence="3" key="1">
    <citation type="journal article" date="2020" name="J. Eukaryot. Microbiol.">
        <title>De novo Sequencing, Assembly and Annotation of the Transcriptome for the Free-Living Testate Amoeba Arcella intermedia.</title>
        <authorList>
            <person name="Ribeiro G.M."/>
            <person name="Porfirio-Sousa A.L."/>
            <person name="Maurer-Alcala X.X."/>
            <person name="Katz L.A."/>
            <person name="Lahr D.J.G."/>
        </authorList>
    </citation>
    <scope>NUCLEOTIDE SEQUENCE</scope>
</reference>
<dbReference type="InterPro" id="IPR030657">
    <property type="entry name" value="TERF2"/>
</dbReference>
<proteinExistence type="predicted"/>
<dbReference type="PANTHER" id="PTHR46833:SF1">
    <property type="entry name" value="TELOMERIC REPEAT-BINDING FACTOR 2"/>
    <property type="match status" value="1"/>
</dbReference>
<evidence type="ECO:0000313" key="3">
    <source>
        <dbReference type="EMBL" id="NDV40807.1"/>
    </source>
</evidence>
<dbReference type="PROSITE" id="PS50090">
    <property type="entry name" value="MYB_LIKE"/>
    <property type="match status" value="1"/>
</dbReference>
<evidence type="ECO:0000259" key="1">
    <source>
        <dbReference type="PROSITE" id="PS50090"/>
    </source>
</evidence>
<dbReference type="CDD" id="cd11660">
    <property type="entry name" value="SANT_TRF"/>
    <property type="match status" value="1"/>
</dbReference>
<dbReference type="InterPro" id="IPR001005">
    <property type="entry name" value="SANT/Myb"/>
</dbReference>
<name>A0A6B2LV33_9EUKA</name>
<dbReference type="GO" id="GO:0042162">
    <property type="term" value="F:telomeric DNA binding"/>
    <property type="evidence" value="ECO:0007669"/>
    <property type="project" value="InterPro"/>
</dbReference>
<dbReference type="SUPFAM" id="SSF46689">
    <property type="entry name" value="Homeodomain-like"/>
    <property type="match status" value="1"/>
</dbReference>